<feature type="chain" id="PRO_5034416630" evidence="1">
    <location>
        <begin position="19"/>
        <end position="195"/>
    </location>
</feature>
<dbReference type="Proteomes" id="UP000620124">
    <property type="component" value="Unassembled WGS sequence"/>
</dbReference>
<evidence type="ECO:0000313" key="3">
    <source>
        <dbReference type="Proteomes" id="UP000620124"/>
    </source>
</evidence>
<reference evidence="2" key="1">
    <citation type="submission" date="2020-05" db="EMBL/GenBank/DDBJ databases">
        <title>Mycena genomes resolve the evolution of fungal bioluminescence.</title>
        <authorList>
            <person name="Tsai I.J."/>
        </authorList>
    </citation>
    <scope>NUCLEOTIDE SEQUENCE</scope>
    <source>
        <strain evidence="2">CCC161011</strain>
    </source>
</reference>
<name>A0A8H7CMI1_9AGAR</name>
<dbReference type="OrthoDB" id="2973535at2759"/>
<sequence length="195" mass="21286">MFPKFLVYGLAALALVRATSFQVNFAVSFDTAVTAGVEAGNYYLVNVGTNETLFGVGKGQPVYTSSVSGTPGPLAQWKVEIGAGPNEYKFINIGLGYTTSANNGQLYVSYGPGGDRPINIVTQVQGNADTFTITLSGYGTWSSYWDTYYKRTQVGFAKEYGKPRTVVEIRTCCLNGDGDQYKVAWAIQYCWFWAC</sequence>
<protein>
    <submittedName>
        <fullName evidence="2">Uncharacterized protein</fullName>
    </submittedName>
</protein>
<dbReference type="AlphaFoldDB" id="A0A8H7CMI1"/>
<keyword evidence="1" id="KW-0732">Signal</keyword>
<gene>
    <name evidence="2" type="ORF">MVEN_01886000</name>
</gene>
<evidence type="ECO:0000313" key="2">
    <source>
        <dbReference type="EMBL" id="KAF7341486.1"/>
    </source>
</evidence>
<proteinExistence type="predicted"/>
<accession>A0A8H7CMI1</accession>
<dbReference type="EMBL" id="JACAZI010000018">
    <property type="protein sequence ID" value="KAF7341486.1"/>
    <property type="molecule type" value="Genomic_DNA"/>
</dbReference>
<feature type="signal peptide" evidence="1">
    <location>
        <begin position="1"/>
        <end position="18"/>
    </location>
</feature>
<keyword evidence="3" id="KW-1185">Reference proteome</keyword>
<organism evidence="2 3">
    <name type="scientific">Mycena venus</name>
    <dbReference type="NCBI Taxonomy" id="2733690"/>
    <lineage>
        <taxon>Eukaryota</taxon>
        <taxon>Fungi</taxon>
        <taxon>Dikarya</taxon>
        <taxon>Basidiomycota</taxon>
        <taxon>Agaricomycotina</taxon>
        <taxon>Agaricomycetes</taxon>
        <taxon>Agaricomycetidae</taxon>
        <taxon>Agaricales</taxon>
        <taxon>Marasmiineae</taxon>
        <taxon>Mycenaceae</taxon>
        <taxon>Mycena</taxon>
    </lineage>
</organism>
<evidence type="ECO:0000256" key="1">
    <source>
        <dbReference type="SAM" id="SignalP"/>
    </source>
</evidence>
<comment type="caution">
    <text evidence="2">The sequence shown here is derived from an EMBL/GenBank/DDBJ whole genome shotgun (WGS) entry which is preliminary data.</text>
</comment>